<keyword evidence="2" id="KW-1185">Reference proteome</keyword>
<sequence>MSSGVLFRLCASPSRHASCLVLVSIMLCNSSRHRQLISSLSIALQRLLSATFPLISLFYSLNSLETSKQKVSSSTIEITMKLISTVIESLSHCESVVQVIFSAAVLFSSSATASEPHRSSFPVFMVDTFHTILNDVHMYATKL</sequence>
<evidence type="ECO:0000313" key="1">
    <source>
        <dbReference type="EMBL" id="CAH8362634.1"/>
    </source>
</evidence>
<accession>A0ABC8KUK6</accession>
<gene>
    <name evidence="1" type="ORF">ERUC_LOCUS28390</name>
</gene>
<protein>
    <submittedName>
        <fullName evidence="1">Uncharacterized protein</fullName>
    </submittedName>
</protein>
<dbReference type="EMBL" id="CAKOAT010337376">
    <property type="protein sequence ID" value="CAH8362634.1"/>
    <property type="molecule type" value="Genomic_DNA"/>
</dbReference>
<dbReference type="AlphaFoldDB" id="A0ABC8KUK6"/>
<name>A0ABC8KUK6_ERUVS</name>
<dbReference type="Proteomes" id="UP001642260">
    <property type="component" value="Unassembled WGS sequence"/>
</dbReference>
<evidence type="ECO:0000313" key="2">
    <source>
        <dbReference type="Proteomes" id="UP001642260"/>
    </source>
</evidence>
<proteinExistence type="predicted"/>
<organism evidence="1 2">
    <name type="scientific">Eruca vesicaria subsp. sativa</name>
    <name type="common">Garden rocket</name>
    <name type="synonym">Eruca sativa</name>
    <dbReference type="NCBI Taxonomy" id="29727"/>
    <lineage>
        <taxon>Eukaryota</taxon>
        <taxon>Viridiplantae</taxon>
        <taxon>Streptophyta</taxon>
        <taxon>Embryophyta</taxon>
        <taxon>Tracheophyta</taxon>
        <taxon>Spermatophyta</taxon>
        <taxon>Magnoliopsida</taxon>
        <taxon>eudicotyledons</taxon>
        <taxon>Gunneridae</taxon>
        <taxon>Pentapetalae</taxon>
        <taxon>rosids</taxon>
        <taxon>malvids</taxon>
        <taxon>Brassicales</taxon>
        <taxon>Brassicaceae</taxon>
        <taxon>Brassiceae</taxon>
        <taxon>Eruca</taxon>
    </lineage>
</organism>
<comment type="caution">
    <text evidence="1">The sequence shown here is derived from an EMBL/GenBank/DDBJ whole genome shotgun (WGS) entry which is preliminary data.</text>
</comment>
<reference evidence="1 2" key="1">
    <citation type="submission" date="2022-03" db="EMBL/GenBank/DDBJ databases">
        <authorList>
            <person name="Macdonald S."/>
            <person name="Ahmed S."/>
            <person name="Newling K."/>
        </authorList>
    </citation>
    <scope>NUCLEOTIDE SEQUENCE [LARGE SCALE GENOMIC DNA]</scope>
</reference>